<dbReference type="AlphaFoldDB" id="A0A556N362"/>
<reference evidence="2 3" key="1">
    <citation type="submission" date="2019-07" db="EMBL/GenBank/DDBJ databases">
        <authorList>
            <person name="Huq M.A."/>
        </authorList>
    </citation>
    <scope>NUCLEOTIDE SEQUENCE [LARGE SCALE GENOMIC DNA]</scope>
    <source>
        <strain evidence="2 3">MAH-3</strain>
    </source>
</reference>
<dbReference type="Gene3D" id="1.25.40.10">
    <property type="entry name" value="Tetratricopeptide repeat domain"/>
    <property type="match status" value="1"/>
</dbReference>
<organism evidence="2 3">
    <name type="scientific">Fluviicola chungangensis</name>
    <dbReference type="NCBI Taxonomy" id="2597671"/>
    <lineage>
        <taxon>Bacteria</taxon>
        <taxon>Pseudomonadati</taxon>
        <taxon>Bacteroidota</taxon>
        <taxon>Flavobacteriia</taxon>
        <taxon>Flavobacteriales</taxon>
        <taxon>Crocinitomicaceae</taxon>
        <taxon>Fluviicola</taxon>
    </lineage>
</organism>
<dbReference type="PROSITE" id="PS51257">
    <property type="entry name" value="PROKAR_LIPOPROTEIN"/>
    <property type="match status" value="1"/>
</dbReference>
<evidence type="ECO:0000256" key="1">
    <source>
        <dbReference type="SAM" id="SignalP"/>
    </source>
</evidence>
<proteinExistence type="predicted"/>
<dbReference type="RefSeq" id="WP_144332052.1">
    <property type="nucleotide sequence ID" value="NZ_VLPL01000002.1"/>
</dbReference>
<keyword evidence="3" id="KW-1185">Reference proteome</keyword>
<sequence length="430" mass="49935">MKKLLYLSLLLLFAACSSEKTDEELLEQDRVTLNENLISGKVVPYKYVKLMFRGYASDDTTSVEFKAFKHDSDQLVRKMMKLNRTDELSVKDYWAMYQLYDKMDEFVKQTDEDAFPVIADAFRRYWDGTKSAHYFKGKAKAEQEAREHAFLTVLAMASQSLGTEIALYECAETDIELLPDSELKGNLRFLRGFVFMQKGLYYLSENEYSENLEWLKKNKDRDLTYTMNAMQLGKFDQKQSVMAYRAMNHLYRGVDRLMMEREIDYERALEDFDQVLKDCRRLEIDNEAVWAIEVYVTLEKGNTDKAIASLEKLKKSKLLTSDDKELIDESIGYLEKDDSETVLKEVYDKVFMLKIASAFTFSRLKDLNTNRLLKKSKVPNASKIAKKTKVLEDSVEQINNFSNGETLKDATKKVGEEGENLLEEVKGIFN</sequence>
<name>A0A556N362_9FLAO</name>
<comment type="caution">
    <text evidence="2">The sequence shown here is derived from an EMBL/GenBank/DDBJ whole genome shotgun (WGS) entry which is preliminary data.</text>
</comment>
<gene>
    <name evidence="2" type="ORF">FO442_04970</name>
</gene>
<evidence type="ECO:0000313" key="2">
    <source>
        <dbReference type="EMBL" id="TSJ46515.1"/>
    </source>
</evidence>
<dbReference type="InterPro" id="IPR011990">
    <property type="entry name" value="TPR-like_helical_dom_sf"/>
</dbReference>
<dbReference type="Proteomes" id="UP000316008">
    <property type="component" value="Unassembled WGS sequence"/>
</dbReference>
<feature type="chain" id="PRO_5022125989" evidence="1">
    <location>
        <begin position="21"/>
        <end position="430"/>
    </location>
</feature>
<evidence type="ECO:0000313" key="3">
    <source>
        <dbReference type="Proteomes" id="UP000316008"/>
    </source>
</evidence>
<accession>A0A556N362</accession>
<dbReference type="EMBL" id="VLPL01000002">
    <property type="protein sequence ID" value="TSJ46515.1"/>
    <property type="molecule type" value="Genomic_DNA"/>
</dbReference>
<protein>
    <submittedName>
        <fullName evidence="2">Short-chain dehydrogenase</fullName>
    </submittedName>
</protein>
<dbReference type="OrthoDB" id="742084at2"/>
<feature type="signal peptide" evidence="1">
    <location>
        <begin position="1"/>
        <end position="20"/>
    </location>
</feature>
<keyword evidence="1" id="KW-0732">Signal</keyword>